<evidence type="ECO:0000256" key="2">
    <source>
        <dbReference type="SAM" id="Phobius"/>
    </source>
</evidence>
<feature type="transmembrane region" description="Helical" evidence="2">
    <location>
        <begin position="108"/>
        <end position="137"/>
    </location>
</feature>
<name>C3YTJ5_BRAFL</name>
<organism>
    <name type="scientific">Branchiostoma floridae</name>
    <name type="common">Florida lancelet</name>
    <name type="synonym">Amphioxus</name>
    <dbReference type="NCBI Taxonomy" id="7739"/>
    <lineage>
        <taxon>Eukaryota</taxon>
        <taxon>Metazoa</taxon>
        <taxon>Chordata</taxon>
        <taxon>Cephalochordata</taxon>
        <taxon>Leptocardii</taxon>
        <taxon>Amphioxiformes</taxon>
        <taxon>Branchiostomatidae</taxon>
        <taxon>Branchiostoma</taxon>
    </lineage>
</organism>
<keyword evidence="2" id="KW-1133">Transmembrane helix</keyword>
<evidence type="ECO:0000313" key="3">
    <source>
        <dbReference type="EMBL" id="EEN56122.1"/>
    </source>
</evidence>
<gene>
    <name evidence="3" type="ORF">BRAFLDRAFT_66619</name>
</gene>
<keyword evidence="2" id="KW-0472">Membrane</keyword>
<sequence length="253" mass="26860">MSKDVYREARNVYDSCNEDGSNKYEEACNVYENDDQGEVSAVSPSRISAARRAPGLNSATGTSDLPGDPGLSSSQTDDNRQAADPGPASAGTAGYPRVGMGNPGQSRVLTGAMVTTITVVTFALIFCLMGTVIFLALEVSDLKQTVGSLDTKTTDGQSHLERSFSKLNKKAAEFQANVSGWMQQAMGTTGDDVTTTVAHQAYSELGKETTTPQHQKELGIDTMNLQNKPDKETGAFGLQDKPDKETGAFGLLC</sequence>
<protein>
    <submittedName>
        <fullName evidence="3">Uncharacterized protein</fullName>
    </submittedName>
</protein>
<keyword evidence="2" id="KW-0812">Transmembrane</keyword>
<accession>C3YTJ5</accession>
<dbReference type="InParanoid" id="C3YTJ5"/>
<feature type="region of interest" description="Disordered" evidence="1">
    <location>
        <begin position="1"/>
        <end position="99"/>
    </location>
</feature>
<feature type="compositionally biased region" description="Basic and acidic residues" evidence="1">
    <location>
        <begin position="1"/>
        <end position="11"/>
    </location>
</feature>
<proteinExistence type="predicted"/>
<dbReference type="AlphaFoldDB" id="C3YTJ5"/>
<reference evidence="3" key="1">
    <citation type="journal article" date="2008" name="Nature">
        <title>The amphioxus genome and the evolution of the chordate karyotype.</title>
        <authorList>
            <consortium name="US DOE Joint Genome Institute (JGI-PGF)"/>
            <person name="Putnam N.H."/>
            <person name="Butts T."/>
            <person name="Ferrier D.E.K."/>
            <person name="Furlong R.F."/>
            <person name="Hellsten U."/>
            <person name="Kawashima T."/>
            <person name="Robinson-Rechavi M."/>
            <person name="Shoguchi E."/>
            <person name="Terry A."/>
            <person name="Yu J.-K."/>
            <person name="Benito-Gutierrez E.L."/>
            <person name="Dubchak I."/>
            <person name="Garcia-Fernandez J."/>
            <person name="Gibson-Brown J.J."/>
            <person name="Grigoriev I.V."/>
            <person name="Horton A.C."/>
            <person name="de Jong P.J."/>
            <person name="Jurka J."/>
            <person name="Kapitonov V.V."/>
            <person name="Kohara Y."/>
            <person name="Kuroki Y."/>
            <person name="Lindquist E."/>
            <person name="Lucas S."/>
            <person name="Osoegawa K."/>
            <person name="Pennacchio L.A."/>
            <person name="Salamov A.A."/>
            <person name="Satou Y."/>
            <person name="Sauka-Spengler T."/>
            <person name="Schmutz J."/>
            <person name="Shin-I T."/>
            <person name="Toyoda A."/>
            <person name="Bronner-Fraser M."/>
            <person name="Fujiyama A."/>
            <person name="Holland L.Z."/>
            <person name="Holland P.W.H."/>
            <person name="Satoh N."/>
            <person name="Rokhsar D.S."/>
        </authorList>
    </citation>
    <scope>NUCLEOTIDE SEQUENCE [LARGE SCALE GENOMIC DNA]</scope>
    <source>
        <strain evidence="3">S238N-H82</strain>
        <tissue evidence="3">Testes</tissue>
    </source>
</reference>
<dbReference type="EMBL" id="GG666552">
    <property type="protein sequence ID" value="EEN56122.1"/>
    <property type="molecule type" value="Genomic_DNA"/>
</dbReference>
<evidence type="ECO:0000256" key="1">
    <source>
        <dbReference type="SAM" id="MobiDB-lite"/>
    </source>
</evidence>